<proteinExistence type="predicted"/>
<name>A0A9W4E3U3_9ACTN</name>
<feature type="compositionally biased region" description="Basic residues" evidence="1">
    <location>
        <begin position="291"/>
        <end position="312"/>
    </location>
</feature>
<evidence type="ECO:0000313" key="2">
    <source>
        <dbReference type="EMBL" id="CAG7623607.1"/>
    </source>
</evidence>
<evidence type="ECO:0000313" key="3">
    <source>
        <dbReference type="Proteomes" id="UP001153328"/>
    </source>
</evidence>
<dbReference type="EMBL" id="CAJVAX010000008">
    <property type="protein sequence ID" value="CAG7623607.1"/>
    <property type="molecule type" value="Genomic_DNA"/>
</dbReference>
<feature type="compositionally biased region" description="Basic and acidic residues" evidence="1">
    <location>
        <begin position="104"/>
        <end position="115"/>
    </location>
</feature>
<feature type="compositionally biased region" description="Basic and acidic residues" evidence="1">
    <location>
        <begin position="58"/>
        <end position="73"/>
    </location>
</feature>
<keyword evidence="3" id="KW-1185">Reference proteome</keyword>
<feature type="compositionally biased region" description="Basic and acidic residues" evidence="1">
    <location>
        <begin position="319"/>
        <end position="328"/>
    </location>
</feature>
<feature type="region of interest" description="Disordered" evidence="1">
    <location>
        <begin position="168"/>
        <end position="210"/>
    </location>
</feature>
<organism evidence="2 3">
    <name type="scientific">Actinacidiphila bryophytorum</name>
    <dbReference type="NCBI Taxonomy" id="1436133"/>
    <lineage>
        <taxon>Bacteria</taxon>
        <taxon>Bacillati</taxon>
        <taxon>Actinomycetota</taxon>
        <taxon>Actinomycetes</taxon>
        <taxon>Kitasatosporales</taxon>
        <taxon>Streptomycetaceae</taxon>
        <taxon>Actinacidiphila</taxon>
    </lineage>
</organism>
<feature type="compositionally biased region" description="Basic residues" evidence="1">
    <location>
        <begin position="116"/>
        <end position="125"/>
    </location>
</feature>
<feature type="compositionally biased region" description="Low complexity" evidence="1">
    <location>
        <begin position="175"/>
        <end position="184"/>
    </location>
</feature>
<feature type="region of interest" description="Disordered" evidence="1">
    <location>
        <begin position="1"/>
        <end position="136"/>
    </location>
</feature>
<sequence length="345" mass="39643">MEASSRPHGHRRHRTGRRHRRHGHGERGDLAGLRPDRRHRHPRGPAGRHPGDPAGGADGDRLDPGHRGPDRLRLLGVARLRRRPGQPGRQRGPLLGRRRLQRRHGGERAAPDRRPGPPRHHRRHPLPGLRDQHRHPELHPLPAHRLDLQFCSPGDRLRHPALRLHLRRRGHQRAGHAAVAAGGRTPRHHRGDRARRGPDAAARLQPAGRHRRRRIPPVRRHGPVHRQLLHGVLHAHRDHLGRLLVRERTARHHAGVRAARRQPRGHPALHHRDAGPGLHPCPRPGDDHPCRGRHRLRRRRGGRSHRLHRAGRIHPQPHLGDDAPLRRPQLREEDLCGIRERRSSR</sequence>
<dbReference type="AlphaFoldDB" id="A0A9W4E3U3"/>
<feature type="region of interest" description="Disordered" evidence="1">
    <location>
        <begin position="251"/>
        <end position="328"/>
    </location>
</feature>
<feature type="compositionally biased region" description="Basic residues" evidence="1">
    <location>
        <begin position="7"/>
        <end position="24"/>
    </location>
</feature>
<protein>
    <submittedName>
        <fullName evidence="2">Uncharacterized protein</fullName>
    </submittedName>
</protein>
<feature type="compositionally biased region" description="Low complexity" evidence="1">
    <location>
        <begin position="85"/>
        <end position="95"/>
    </location>
</feature>
<dbReference type="Proteomes" id="UP001153328">
    <property type="component" value="Unassembled WGS sequence"/>
</dbReference>
<accession>A0A9W4E3U3</accession>
<gene>
    <name evidence="2" type="ORF">SBRY_160059</name>
</gene>
<comment type="caution">
    <text evidence="2">The sequence shown here is derived from an EMBL/GenBank/DDBJ whole genome shotgun (WGS) entry which is preliminary data.</text>
</comment>
<evidence type="ECO:0000256" key="1">
    <source>
        <dbReference type="SAM" id="MobiDB-lite"/>
    </source>
</evidence>
<feature type="compositionally biased region" description="Basic residues" evidence="1">
    <location>
        <begin position="251"/>
        <end position="269"/>
    </location>
</feature>
<reference evidence="2" key="1">
    <citation type="submission" date="2021-06" db="EMBL/GenBank/DDBJ databases">
        <authorList>
            <person name="Arsene-Ploetze F."/>
        </authorList>
    </citation>
    <scope>NUCLEOTIDE SEQUENCE</scope>
    <source>
        <strain evidence="2">SBRY1</strain>
    </source>
</reference>